<reference evidence="3 4" key="1">
    <citation type="submission" date="2019-01" db="EMBL/GenBank/DDBJ databases">
        <authorList>
            <person name="Brito A."/>
        </authorList>
    </citation>
    <scope>NUCLEOTIDE SEQUENCE [LARGE SCALE GENOMIC DNA]</scope>
    <source>
        <strain evidence="3">1</strain>
    </source>
</reference>
<proteinExistence type="inferred from homology"/>
<dbReference type="Proteomes" id="UP000320055">
    <property type="component" value="Unassembled WGS sequence"/>
</dbReference>
<dbReference type="PANTHER" id="PTHR31126">
    <property type="entry name" value="TYROSINE-PROTEIN PHOSPHATASE"/>
    <property type="match status" value="1"/>
</dbReference>
<dbReference type="EMBL" id="CAACVJ010000101">
    <property type="protein sequence ID" value="VEP13251.1"/>
    <property type="molecule type" value="Genomic_DNA"/>
</dbReference>
<dbReference type="InterPro" id="IPR029021">
    <property type="entry name" value="Prot-tyrosine_phosphatase-like"/>
</dbReference>
<dbReference type="PROSITE" id="PS00383">
    <property type="entry name" value="TYR_PHOSPHATASE_1"/>
    <property type="match status" value="1"/>
</dbReference>
<dbReference type="PROSITE" id="PS50056">
    <property type="entry name" value="TYR_PHOSPHATASE_2"/>
    <property type="match status" value="1"/>
</dbReference>
<dbReference type="AlphaFoldDB" id="A0A563VPC0"/>
<dbReference type="PANTHER" id="PTHR31126:SF1">
    <property type="entry name" value="TYROSINE SPECIFIC PROTEIN PHOSPHATASES DOMAIN-CONTAINING PROTEIN"/>
    <property type="match status" value="1"/>
</dbReference>
<evidence type="ECO:0000313" key="3">
    <source>
        <dbReference type="EMBL" id="VEP13251.1"/>
    </source>
</evidence>
<sequence length="251" mass="28792">MSIKGTIMKELKPLQRHLELAGCLNLRELGGYETTEGKQIKWRTLLRSDSLHCLPPSSQQQLINYGIKTIIDLRSPFELETAEYAFSNRAEIKYFNLPLVEENHRNIIESIKDQTLLELNRFFLEERAHTIKTVLETIATQQIPVIIHCAVGKDRTGIITALLLAMAGVPITTIAEDYHLSERHLAPLYDRMRSKAVREGFTHLLESPPQTIIDTFTYLDRDYGGVNNYLKNIGLNLEISDRLKMMLTKEK</sequence>
<protein>
    <submittedName>
        <fullName evidence="3">Protein tyrosine/serine phosphatase</fullName>
    </submittedName>
</protein>
<comment type="similarity">
    <text evidence="1">Belongs to the protein-tyrosine phosphatase family.</text>
</comment>
<keyword evidence="4" id="KW-1185">Reference proteome</keyword>
<dbReference type="InterPro" id="IPR000387">
    <property type="entry name" value="Tyr_Pase_dom"/>
</dbReference>
<organism evidence="3 4">
    <name type="scientific">Hyella patelloides LEGE 07179</name>
    <dbReference type="NCBI Taxonomy" id="945734"/>
    <lineage>
        <taxon>Bacteria</taxon>
        <taxon>Bacillati</taxon>
        <taxon>Cyanobacteriota</taxon>
        <taxon>Cyanophyceae</taxon>
        <taxon>Pleurocapsales</taxon>
        <taxon>Hyellaceae</taxon>
        <taxon>Hyella</taxon>
    </lineage>
</organism>
<accession>A0A563VPC0</accession>
<feature type="domain" description="Tyrosine specific protein phosphatases" evidence="2">
    <location>
        <begin position="125"/>
        <end position="204"/>
    </location>
</feature>
<dbReference type="GO" id="GO:0004721">
    <property type="term" value="F:phosphoprotein phosphatase activity"/>
    <property type="evidence" value="ECO:0007669"/>
    <property type="project" value="InterPro"/>
</dbReference>
<dbReference type="Pfam" id="PF13350">
    <property type="entry name" value="Y_phosphatase3"/>
    <property type="match status" value="1"/>
</dbReference>
<dbReference type="Gene3D" id="3.90.190.10">
    <property type="entry name" value="Protein tyrosine phosphatase superfamily"/>
    <property type="match status" value="1"/>
</dbReference>
<evidence type="ECO:0000256" key="1">
    <source>
        <dbReference type="ARBA" id="ARBA00009580"/>
    </source>
</evidence>
<dbReference type="SUPFAM" id="SSF52799">
    <property type="entry name" value="(Phosphotyrosine protein) phosphatases II"/>
    <property type="match status" value="1"/>
</dbReference>
<evidence type="ECO:0000313" key="4">
    <source>
        <dbReference type="Proteomes" id="UP000320055"/>
    </source>
</evidence>
<dbReference type="InterPro" id="IPR016130">
    <property type="entry name" value="Tyr_Pase_AS"/>
</dbReference>
<dbReference type="OrthoDB" id="1188001at2"/>
<name>A0A563VPC0_9CYAN</name>
<dbReference type="InterPro" id="IPR026893">
    <property type="entry name" value="Tyr/Ser_Pase_IphP-type"/>
</dbReference>
<gene>
    <name evidence="3" type="ORF">H1P_190050</name>
</gene>
<evidence type="ECO:0000259" key="2">
    <source>
        <dbReference type="PROSITE" id="PS50056"/>
    </source>
</evidence>